<feature type="transmembrane region" description="Helical" evidence="5">
    <location>
        <begin position="83"/>
        <end position="106"/>
    </location>
</feature>
<dbReference type="Pfam" id="PF10292">
    <property type="entry name" value="7TM_GPCR_Srab"/>
    <property type="match status" value="1"/>
</dbReference>
<dbReference type="WBParaSite" id="scaffold9083_cov204.g13626">
    <property type="protein sequence ID" value="scaffold9083_cov204.g13626"/>
    <property type="gene ID" value="scaffold9083_cov204.g13626"/>
</dbReference>
<feature type="transmembrane region" description="Helical" evidence="5">
    <location>
        <begin position="221"/>
        <end position="242"/>
    </location>
</feature>
<keyword evidence="2 5" id="KW-0812">Transmembrane</keyword>
<name>A0A915NC89_MELJA</name>
<sequence>MNQSQCNDAEAAVSDNVYNIVVLFTYTDPCDCLTQVWLVYLIRMPAYIYTFASPLFHLAIMIERVLATVYVKIYEKQGKKIGVISTIIVWTLTLIFVIYIYISSIIDVETFGRPMVYYVLTSIYNAQMLVDIHLFYLVLVIIIAITDYYLIKRNKTIKSNFSIAFYNLSQSYQAKQNILVMKIIFPLDFSYTFAFTIYNILSSIIRAKREEYGQLVYVRAFDIIILLLFIHAIITLIVYDYFLKKQSEINKYFIKKNMNLSSDIYFKKLNNAWN</sequence>
<comment type="subcellular location">
    <subcellularLocation>
        <location evidence="1">Membrane</location>
        <topology evidence="1">Multi-pass membrane protein</topology>
    </subcellularLocation>
</comment>
<keyword evidence="4 5" id="KW-0472">Membrane</keyword>
<keyword evidence="6" id="KW-1185">Reference proteome</keyword>
<dbReference type="Gene3D" id="1.20.1070.10">
    <property type="entry name" value="Rhodopsin 7-helix transmembrane proteins"/>
    <property type="match status" value="1"/>
</dbReference>
<evidence type="ECO:0000256" key="2">
    <source>
        <dbReference type="ARBA" id="ARBA00022692"/>
    </source>
</evidence>
<reference evidence="7" key="1">
    <citation type="submission" date="2022-11" db="UniProtKB">
        <authorList>
            <consortium name="WormBaseParasite"/>
        </authorList>
    </citation>
    <scope>IDENTIFICATION</scope>
</reference>
<feature type="transmembrane region" description="Helical" evidence="5">
    <location>
        <begin position="46"/>
        <end position="71"/>
    </location>
</feature>
<accession>A0A915NC89</accession>
<evidence type="ECO:0000256" key="4">
    <source>
        <dbReference type="ARBA" id="ARBA00023136"/>
    </source>
</evidence>
<keyword evidence="3 5" id="KW-1133">Transmembrane helix</keyword>
<evidence type="ECO:0000256" key="5">
    <source>
        <dbReference type="SAM" id="Phobius"/>
    </source>
</evidence>
<evidence type="ECO:0000313" key="6">
    <source>
        <dbReference type="Proteomes" id="UP000887561"/>
    </source>
</evidence>
<protein>
    <submittedName>
        <fullName evidence="7">Serpentine receptor class gamma</fullName>
    </submittedName>
</protein>
<dbReference type="AlphaFoldDB" id="A0A915NC89"/>
<evidence type="ECO:0000256" key="1">
    <source>
        <dbReference type="ARBA" id="ARBA00004141"/>
    </source>
</evidence>
<evidence type="ECO:0000313" key="7">
    <source>
        <dbReference type="WBParaSite" id="scaffold9083_cov204.g13626"/>
    </source>
</evidence>
<dbReference type="Proteomes" id="UP000887561">
    <property type="component" value="Unplaced"/>
</dbReference>
<dbReference type="PANTHER" id="PTHR46561:SF11">
    <property type="entry name" value="SERPENTINE RECEPTOR CLASS ALPHA_BETA-14"/>
    <property type="match status" value="1"/>
</dbReference>
<evidence type="ECO:0000256" key="3">
    <source>
        <dbReference type="ARBA" id="ARBA00022989"/>
    </source>
</evidence>
<organism evidence="6 7">
    <name type="scientific">Meloidogyne javanica</name>
    <name type="common">Root-knot nematode worm</name>
    <dbReference type="NCBI Taxonomy" id="6303"/>
    <lineage>
        <taxon>Eukaryota</taxon>
        <taxon>Metazoa</taxon>
        <taxon>Ecdysozoa</taxon>
        <taxon>Nematoda</taxon>
        <taxon>Chromadorea</taxon>
        <taxon>Rhabditida</taxon>
        <taxon>Tylenchina</taxon>
        <taxon>Tylenchomorpha</taxon>
        <taxon>Tylenchoidea</taxon>
        <taxon>Meloidogynidae</taxon>
        <taxon>Meloidogyninae</taxon>
        <taxon>Meloidogyne</taxon>
        <taxon>Meloidogyne incognita group</taxon>
    </lineage>
</organism>
<dbReference type="GO" id="GO:0016020">
    <property type="term" value="C:membrane"/>
    <property type="evidence" value="ECO:0007669"/>
    <property type="project" value="UniProtKB-SubCell"/>
</dbReference>
<dbReference type="InterPro" id="IPR019408">
    <property type="entry name" value="7TM_GPCR_serpentine_rcpt_Srab"/>
</dbReference>
<dbReference type="PANTHER" id="PTHR46561">
    <property type="entry name" value="SERPENTINE RECEPTOR, CLASS AB (CLASS A-LIKE)-RELATED"/>
    <property type="match status" value="1"/>
</dbReference>
<feature type="transmembrane region" description="Helical" evidence="5">
    <location>
        <begin position="126"/>
        <end position="151"/>
    </location>
</feature>
<feature type="transmembrane region" description="Helical" evidence="5">
    <location>
        <begin position="179"/>
        <end position="201"/>
    </location>
</feature>
<proteinExistence type="predicted"/>
<dbReference type="InterPro" id="IPR053286">
    <property type="entry name" value="Nematode_rcpt-like_srab"/>
</dbReference>